<dbReference type="Pfam" id="PF01288">
    <property type="entry name" value="HPPK"/>
    <property type="match status" value="1"/>
</dbReference>
<evidence type="ECO:0000256" key="3">
    <source>
        <dbReference type="ARBA" id="ARBA00013253"/>
    </source>
</evidence>
<dbReference type="PANTHER" id="PTHR43071:SF1">
    <property type="entry name" value="2-AMINO-4-HYDROXY-6-HYDROXYMETHYLDIHYDROPTERIDINE PYROPHOSPHOKINASE"/>
    <property type="match status" value="1"/>
</dbReference>
<evidence type="ECO:0000313" key="15">
    <source>
        <dbReference type="Proteomes" id="UP000663088"/>
    </source>
</evidence>
<protein>
    <recommendedName>
        <fullName evidence="4">2-amino-4-hydroxy-6-hydroxymethyldihydropteridine pyrophosphokinase</fullName>
        <ecNumber evidence="3">2.7.6.3</ecNumber>
    </recommendedName>
    <alternativeName>
        <fullName evidence="11">6-hydroxymethyl-7,8-dihydropterin pyrophosphokinase</fullName>
    </alternativeName>
    <alternativeName>
        <fullName evidence="12">7,8-dihydro-6-hydroxymethylpterin-pyrophosphokinase</fullName>
    </alternativeName>
</protein>
<keyword evidence="15" id="KW-1185">Reference proteome</keyword>
<evidence type="ECO:0000256" key="8">
    <source>
        <dbReference type="ARBA" id="ARBA00022840"/>
    </source>
</evidence>
<dbReference type="InterPro" id="IPR035907">
    <property type="entry name" value="Hppk_sf"/>
</dbReference>
<accession>A0ABX7PUF9</accession>
<feature type="domain" description="7,8-dihydro-6-hydroxymethylpterin-pyrophosphokinase" evidence="13">
    <location>
        <begin position="97"/>
        <end position="108"/>
    </location>
</feature>
<evidence type="ECO:0000256" key="11">
    <source>
        <dbReference type="ARBA" id="ARBA00029766"/>
    </source>
</evidence>
<dbReference type="GO" id="GO:0003848">
    <property type="term" value="F:2-amino-4-hydroxy-6-hydroxymethyldihydropteridine diphosphokinase activity"/>
    <property type="evidence" value="ECO:0007669"/>
    <property type="project" value="UniProtKB-EC"/>
</dbReference>
<dbReference type="InterPro" id="IPR000550">
    <property type="entry name" value="Hppk"/>
</dbReference>
<gene>
    <name evidence="14" type="primary">folK</name>
    <name evidence="14" type="ORF">EM20IM_06990</name>
</gene>
<evidence type="ECO:0000256" key="10">
    <source>
        <dbReference type="ARBA" id="ARBA00029409"/>
    </source>
</evidence>
<name>A0ABX7PUF9_9BACT</name>
<evidence type="ECO:0000256" key="6">
    <source>
        <dbReference type="ARBA" id="ARBA00022741"/>
    </source>
</evidence>
<comment type="function">
    <text evidence="10">Catalyzes the transfer of pyrophosphate from adenosine triphosphate (ATP) to 6-hydroxymethyl-7,8-dihydropterin, an enzymatic step in folate biosynthesis pathway.</text>
</comment>
<dbReference type="CDD" id="cd00483">
    <property type="entry name" value="HPPK"/>
    <property type="match status" value="1"/>
</dbReference>
<evidence type="ECO:0000256" key="5">
    <source>
        <dbReference type="ARBA" id="ARBA00022679"/>
    </source>
</evidence>
<dbReference type="PANTHER" id="PTHR43071">
    <property type="entry name" value="2-AMINO-4-HYDROXY-6-HYDROXYMETHYLDIHYDROPTERIDINE PYROPHOSPHOKINASE"/>
    <property type="match status" value="1"/>
</dbReference>
<keyword evidence="8" id="KW-0067">ATP-binding</keyword>
<keyword evidence="7" id="KW-0418">Kinase</keyword>
<evidence type="ECO:0000259" key="13">
    <source>
        <dbReference type="PROSITE" id="PS00794"/>
    </source>
</evidence>
<dbReference type="EMBL" id="CP065956">
    <property type="protein sequence ID" value="QSR86244.1"/>
    <property type="molecule type" value="Genomic_DNA"/>
</dbReference>
<evidence type="ECO:0000256" key="1">
    <source>
        <dbReference type="ARBA" id="ARBA00005051"/>
    </source>
</evidence>
<reference evidence="14 15" key="1">
    <citation type="submission" date="2020-12" db="EMBL/GenBank/DDBJ databases">
        <authorList>
            <person name="Awala S.I."/>
            <person name="Gwak J.-H."/>
            <person name="Kim S.-J."/>
            <person name="Rhee S.-K."/>
        </authorList>
    </citation>
    <scope>NUCLEOTIDE SEQUENCE [LARGE SCALE GENOMIC DNA]</scope>
    <source>
        <strain evidence="14 15">IT5</strain>
    </source>
</reference>
<dbReference type="EC" id="2.7.6.3" evidence="3"/>
<dbReference type="SUPFAM" id="SSF55083">
    <property type="entry name" value="6-hydroxymethyl-7,8-dihydropterin pyrophosphokinase, HPPK"/>
    <property type="match status" value="1"/>
</dbReference>
<evidence type="ECO:0000256" key="12">
    <source>
        <dbReference type="ARBA" id="ARBA00033413"/>
    </source>
</evidence>
<dbReference type="Proteomes" id="UP000663088">
    <property type="component" value="Chromosome"/>
</dbReference>
<evidence type="ECO:0000256" key="9">
    <source>
        <dbReference type="ARBA" id="ARBA00022909"/>
    </source>
</evidence>
<evidence type="ECO:0000256" key="2">
    <source>
        <dbReference type="ARBA" id="ARBA00005810"/>
    </source>
</evidence>
<evidence type="ECO:0000256" key="7">
    <source>
        <dbReference type="ARBA" id="ARBA00022777"/>
    </source>
</evidence>
<proteinExistence type="inferred from homology"/>
<dbReference type="Gene3D" id="3.30.70.560">
    <property type="entry name" value="7,8-Dihydro-6-hydroxymethylpterin-pyrophosphokinase HPPK"/>
    <property type="match status" value="1"/>
</dbReference>
<evidence type="ECO:0000313" key="14">
    <source>
        <dbReference type="EMBL" id="QSR86244.1"/>
    </source>
</evidence>
<dbReference type="NCBIfam" id="TIGR01498">
    <property type="entry name" value="folK"/>
    <property type="match status" value="1"/>
</dbReference>
<dbReference type="PROSITE" id="PS00794">
    <property type="entry name" value="HPPK"/>
    <property type="match status" value="1"/>
</dbReference>
<organism evidence="14 15">
    <name type="scientific">Candidatus Methylacidiphilum infernorum</name>
    <dbReference type="NCBI Taxonomy" id="511746"/>
    <lineage>
        <taxon>Bacteria</taxon>
        <taxon>Pseudomonadati</taxon>
        <taxon>Verrucomicrobiota</taxon>
        <taxon>Methylacidiphilae</taxon>
        <taxon>Methylacidiphilales</taxon>
        <taxon>Methylacidiphilaceae</taxon>
        <taxon>Methylacidiphilum (ex Ratnadevi et al. 2023)</taxon>
    </lineage>
</organism>
<keyword evidence="6" id="KW-0547">Nucleotide-binding</keyword>
<keyword evidence="9" id="KW-0289">Folate biosynthesis</keyword>
<sequence length="165" mass="18635">MCLFFSMYVGIALGSNIGPKNKHIEEALSFLRNLTINGHFLCSSIWETRPVDCPEGSPDFLNCVAEIETDLPARTLLAILQDFELSRGRLPLESREKNGPRPIDLDILYYGGERVTENDLIIPHPRIAQRLFVLGPLAEIRAELILPGYSKTVKELLYELDKNHS</sequence>
<comment type="similarity">
    <text evidence="2">Belongs to the HPPK family.</text>
</comment>
<keyword evidence="5 14" id="KW-0808">Transferase</keyword>
<evidence type="ECO:0000256" key="4">
    <source>
        <dbReference type="ARBA" id="ARBA00016218"/>
    </source>
</evidence>
<comment type="pathway">
    <text evidence="1">Cofactor biosynthesis; tetrahydrofolate biosynthesis; 2-amino-4-hydroxy-6-hydroxymethyl-7,8-dihydropteridine diphosphate from 7,8-dihydroneopterin triphosphate: step 4/4.</text>
</comment>